<keyword evidence="1" id="KW-0175">Coiled coil</keyword>
<protein>
    <submittedName>
        <fullName evidence="2">16452_t:CDS:1</fullName>
    </submittedName>
</protein>
<feature type="coiled-coil region" evidence="1">
    <location>
        <begin position="40"/>
        <end position="86"/>
    </location>
</feature>
<gene>
    <name evidence="2" type="ORF">FMOSSE_LOCUS13026</name>
</gene>
<accession>A0A9N9EKI6</accession>
<keyword evidence="3" id="KW-1185">Reference proteome</keyword>
<reference evidence="2" key="1">
    <citation type="submission" date="2021-06" db="EMBL/GenBank/DDBJ databases">
        <authorList>
            <person name="Kallberg Y."/>
            <person name="Tangrot J."/>
            <person name="Rosling A."/>
        </authorList>
    </citation>
    <scope>NUCLEOTIDE SEQUENCE</scope>
    <source>
        <strain evidence="2">87-6 pot B 2015</strain>
    </source>
</reference>
<dbReference type="Proteomes" id="UP000789375">
    <property type="component" value="Unassembled WGS sequence"/>
</dbReference>
<comment type="caution">
    <text evidence="2">The sequence shown here is derived from an EMBL/GenBank/DDBJ whole genome shotgun (WGS) entry which is preliminary data.</text>
</comment>
<sequence length="127" mass="15499">MEIDDEYTKIKKKKENSEIDKIKEYSIIKDLGEQKANITFKQLIKESKKIEQELKNVIKRPVFQELKNIEKEHRKLKRKIDKEEDIFNLKETYKLNEYEVRTDKIMEKLYNRIEESKESENNNSDKD</sequence>
<dbReference type="EMBL" id="CAJVPP010007021">
    <property type="protein sequence ID" value="CAG8683739.1"/>
    <property type="molecule type" value="Genomic_DNA"/>
</dbReference>
<proteinExistence type="predicted"/>
<name>A0A9N9EKI6_FUNMO</name>
<dbReference type="AlphaFoldDB" id="A0A9N9EKI6"/>
<evidence type="ECO:0000313" key="3">
    <source>
        <dbReference type="Proteomes" id="UP000789375"/>
    </source>
</evidence>
<evidence type="ECO:0000313" key="2">
    <source>
        <dbReference type="EMBL" id="CAG8683739.1"/>
    </source>
</evidence>
<evidence type="ECO:0000256" key="1">
    <source>
        <dbReference type="SAM" id="Coils"/>
    </source>
</evidence>
<organism evidence="2 3">
    <name type="scientific">Funneliformis mosseae</name>
    <name type="common">Endomycorrhizal fungus</name>
    <name type="synonym">Glomus mosseae</name>
    <dbReference type="NCBI Taxonomy" id="27381"/>
    <lineage>
        <taxon>Eukaryota</taxon>
        <taxon>Fungi</taxon>
        <taxon>Fungi incertae sedis</taxon>
        <taxon>Mucoromycota</taxon>
        <taxon>Glomeromycotina</taxon>
        <taxon>Glomeromycetes</taxon>
        <taxon>Glomerales</taxon>
        <taxon>Glomeraceae</taxon>
        <taxon>Funneliformis</taxon>
    </lineage>
</organism>